<dbReference type="InterPro" id="IPR006450">
    <property type="entry name" value="Phage_HK97_gp6-like"/>
</dbReference>
<dbReference type="NCBIfam" id="TIGR01560">
    <property type="entry name" value="put_DNA_pack"/>
    <property type="match status" value="1"/>
</dbReference>
<evidence type="ECO:0000313" key="1">
    <source>
        <dbReference type="EMBL" id="CAB4157818.1"/>
    </source>
</evidence>
<dbReference type="CDD" id="cd08054">
    <property type="entry name" value="gp6"/>
    <property type="match status" value="1"/>
</dbReference>
<reference evidence="1" key="1">
    <citation type="submission" date="2020-04" db="EMBL/GenBank/DDBJ databases">
        <authorList>
            <person name="Chiriac C."/>
            <person name="Salcher M."/>
            <person name="Ghai R."/>
            <person name="Kavagutti S V."/>
        </authorList>
    </citation>
    <scope>NUCLEOTIDE SEQUENCE</scope>
</reference>
<name>A0A6J5NLJ7_9CAUD</name>
<gene>
    <name evidence="1" type="ORF">UFOVP689_51</name>
</gene>
<sequence length="201" mass="21958">MAIVNGYCTLAEVKSALRLTDNVDDSLLEKAIESASRRIDGYCGRWFYKTSATAVTVYPQNIYFLQFPNDVASTTGLIVKTDTAGDGTYATTLTLGTDFIIEPTNAALRGYPYQNIQMVGGQTFPLYVTPSFPTVQVTAQWGWNAIPSDVSQACVLLAMRQFARLNAALGVVGFADMALQVRAVDPDVRDLLNQYVVFGLM</sequence>
<dbReference type="EMBL" id="LR796664">
    <property type="protein sequence ID" value="CAB4157818.1"/>
    <property type="molecule type" value="Genomic_DNA"/>
</dbReference>
<dbReference type="Gene3D" id="1.10.3230.30">
    <property type="entry name" value="Phage gp6-like head-tail connector protein"/>
    <property type="match status" value="1"/>
</dbReference>
<dbReference type="InterPro" id="IPR021146">
    <property type="entry name" value="Phage_gp6-like_head-tail"/>
</dbReference>
<proteinExistence type="predicted"/>
<organism evidence="1">
    <name type="scientific">uncultured Caudovirales phage</name>
    <dbReference type="NCBI Taxonomy" id="2100421"/>
    <lineage>
        <taxon>Viruses</taxon>
        <taxon>Duplodnaviria</taxon>
        <taxon>Heunggongvirae</taxon>
        <taxon>Uroviricota</taxon>
        <taxon>Caudoviricetes</taxon>
        <taxon>Peduoviridae</taxon>
        <taxon>Maltschvirus</taxon>
        <taxon>Maltschvirus maltsch</taxon>
    </lineage>
</organism>
<protein>
    <submittedName>
        <fullName evidence="1">Gp6 domain containing protein</fullName>
    </submittedName>
</protein>
<dbReference type="Pfam" id="PF05135">
    <property type="entry name" value="Phage_connect_1"/>
    <property type="match status" value="1"/>
</dbReference>
<accession>A0A6J5NLJ7</accession>